<dbReference type="InterPro" id="IPR051035">
    <property type="entry name" value="Mito_inheritance_9"/>
</dbReference>
<dbReference type="RefSeq" id="XP_040756653.1">
    <property type="nucleotide sequence ID" value="XM_040899640.1"/>
</dbReference>
<dbReference type="GeneID" id="63816522"/>
<evidence type="ECO:0000313" key="1">
    <source>
        <dbReference type="EMBL" id="PTU25261.1"/>
    </source>
</evidence>
<protein>
    <submittedName>
        <fullName evidence="1">Uncharacterized protein</fullName>
    </submittedName>
</protein>
<name>A0A2T5M9Q1_9EURO</name>
<comment type="caution">
    <text evidence="1">The sequence shown here is derived from an EMBL/GenBank/DDBJ whole genome shotgun (WGS) entry which is preliminary data.</text>
</comment>
<dbReference type="PANTHER" id="PTHR36091:SF1">
    <property type="entry name" value="ALTERED INHERITANCE OF MITOCHONDRIA PROTEIN 9, MITOCHONDRIAL"/>
    <property type="match status" value="1"/>
</dbReference>
<dbReference type="PANTHER" id="PTHR36091">
    <property type="entry name" value="ALTERED INHERITANCE OF MITOCHONDRIA PROTEIN 9, MITOCHONDRIAL"/>
    <property type="match status" value="1"/>
</dbReference>
<dbReference type="OrthoDB" id="2831558at2759"/>
<dbReference type="GO" id="GO:0005739">
    <property type="term" value="C:mitochondrion"/>
    <property type="evidence" value="ECO:0007669"/>
    <property type="project" value="TreeGrafter"/>
</dbReference>
<sequence length="415" mass="47402">MFGSIVQNLHSHVTVAAATLVQYSRNISMAGWWTCCSCSNMNNPDFSPRDFRGTLPASLPKQQPDEHLLAAELYNRLFISSNPKQNMWKKSLHHSLCHHLAHIRFARGFQNILFLNLRRNLHRTIVLDKEPARSRIPANAVIEDDLFRYTSGRWLVDEKHQLPQRFVKFNVENLCYQASSLFDNGREVIAKIPCPNVGTPSLTTASEVATLNFLRSCSSIRVPEEFHSLKEGGTMNTLEHYKVIDQIVEVEKELESLQFPAYGSLFLRECVCLKDTVIMHYPQVWILPDCSASGHLIIDPCGIKALQISLNQYNMSAHRELRLLVDQKTEVQHHLGCFGEGQSTSEYMQYQDMLYLQDIVKTQLCADDSGWVPVERWEITNEINKDLFDMYIQTRSEELSPDAAAKMSSLAKPLS</sequence>
<gene>
    <name evidence="1" type="ORF">P175DRAFT_0528800</name>
</gene>
<dbReference type="VEuPathDB" id="FungiDB:P175DRAFT_0528800"/>
<dbReference type="EMBL" id="MSFN02000001">
    <property type="protein sequence ID" value="PTU25261.1"/>
    <property type="molecule type" value="Genomic_DNA"/>
</dbReference>
<accession>A0A2T5M9Q1</accession>
<reference evidence="1 2" key="1">
    <citation type="journal article" date="2018" name="Proc. Natl. Acad. Sci. U.S.A.">
        <title>Linking secondary metabolites to gene clusters through genome sequencing of six diverse Aspergillus species.</title>
        <authorList>
            <person name="Kaerboelling I."/>
            <person name="Vesth T.C."/>
            <person name="Frisvad J.C."/>
            <person name="Nybo J.L."/>
            <person name="Theobald S."/>
            <person name="Kuo A."/>
            <person name="Bowyer P."/>
            <person name="Matsuda Y."/>
            <person name="Mondo S."/>
            <person name="Lyhne E.K."/>
            <person name="Kogle M.E."/>
            <person name="Clum A."/>
            <person name="Lipzen A."/>
            <person name="Salamov A."/>
            <person name="Ngan C.Y."/>
            <person name="Daum C."/>
            <person name="Chiniquy J."/>
            <person name="Barry K."/>
            <person name="LaButti K."/>
            <person name="Haridas S."/>
            <person name="Simmons B.A."/>
            <person name="Magnuson J.K."/>
            <person name="Mortensen U.H."/>
            <person name="Larsen T.O."/>
            <person name="Grigoriev I.V."/>
            <person name="Baker S.E."/>
            <person name="Andersen M.R."/>
        </authorList>
    </citation>
    <scope>NUCLEOTIDE SEQUENCE [LARGE SCALE GENOMIC DNA]</scope>
    <source>
        <strain evidence="1 2">IBT 24754</strain>
    </source>
</reference>
<evidence type="ECO:0000313" key="2">
    <source>
        <dbReference type="Proteomes" id="UP000244073"/>
    </source>
</evidence>
<proteinExistence type="predicted"/>
<dbReference type="AlphaFoldDB" id="A0A2T5M9Q1"/>
<organism evidence="1 2">
    <name type="scientific">Aspergillus ochraceoroseus IBT 24754</name>
    <dbReference type="NCBI Taxonomy" id="1392256"/>
    <lineage>
        <taxon>Eukaryota</taxon>
        <taxon>Fungi</taxon>
        <taxon>Dikarya</taxon>
        <taxon>Ascomycota</taxon>
        <taxon>Pezizomycotina</taxon>
        <taxon>Eurotiomycetes</taxon>
        <taxon>Eurotiomycetidae</taxon>
        <taxon>Eurotiales</taxon>
        <taxon>Aspergillaceae</taxon>
        <taxon>Aspergillus</taxon>
        <taxon>Aspergillus subgen. Nidulantes</taxon>
    </lineage>
</organism>
<dbReference type="Proteomes" id="UP000244073">
    <property type="component" value="Unassembled WGS sequence"/>
</dbReference>